<feature type="binding site" evidence="7">
    <location>
        <position position="395"/>
    </location>
    <ligand>
        <name>[4Fe-4S] cluster</name>
        <dbReference type="ChEBI" id="CHEBI:49883"/>
    </ligand>
</feature>
<evidence type="ECO:0000256" key="6">
    <source>
        <dbReference type="ARBA" id="ARBA00022962"/>
    </source>
</evidence>
<dbReference type="CDD" id="cd06223">
    <property type="entry name" value="PRTases_typeI"/>
    <property type="match status" value="1"/>
</dbReference>
<keyword evidence="4 7" id="KW-0808">Transferase</keyword>
<evidence type="ECO:0000313" key="11">
    <source>
        <dbReference type="Proteomes" id="UP001272515"/>
    </source>
</evidence>
<feature type="domain" description="Glutamine amidotransferase type-2" evidence="9">
    <location>
        <begin position="14"/>
        <end position="231"/>
    </location>
</feature>
<evidence type="ECO:0000259" key="9">
    <source>
        <dbReference type="PROSITE" id="PS51278"/>
    </source>
</evidence>
<evidence type="ECO:0000313" key="10">
    <source>
        <dbReference type="EMBL" id="MDV5087347.1"/>
    </source>
</evidence>
<keyword evidence="11" id="KW-1185">Reference proteome</keyword>
<proteinExistence type="inferred from homology"/>
<dbReference type="SUPFAM" id="SSF53271">
    <property type="entry name" value="PRTase-like"/>
    <property type="match status" value="1"/>
</dbReference>
<dbReference type="HAMAP" id="MF_01931">
    <property type="entry name" value="PurF"/>
    <property type="match status" value="1"/>
</dbReference>
<comment type="function">
    <text evidence="7">Catalyzes the formation of phosphoribosylamine from phosphoribosylpyrophosphate (PRPP) and glutamine.</text>
</comment>
<sequence>MNYDAVFDKWHEECGVFGIYDRHLDVARYTYWGLFALQHRGQESAGIAVTNGDDIELAKNMGLLTEAIKELPKLKGHIATGHVRYSTTGSNSPRNIQPLVIHYQDGHMGVAHNGNLTNALAIRRQLEDDGSVFQTTMDSEVIVNLIARSKAATIEDRIVEAVNKIEGAYSIVINTTNALIGIRDPHGYRPLCLGKTEHGYVLASETCALDVIKAEFIRHIEPGEMVIINDEGVRSRIYAPVEKIEKKLCVFEYIYFARSDSNIDGQSVYETRLNMGRELARETKYDADIVMSIPDSGTTAALGYARESGIPFAEGLIKNRYSGRTFIKPNQEERELAVRMKLNAVPEVVAGKRIVLIDDSIVRGTTSGLIVKMLKEAGAKEVYMCISSPAIEYSCHYGIDTSVRKELIAATHTVEQIREYIKADKLHYLTQEGLCRAITNLESHEMCFACFDGDYAVAVPEEQEEGVKYVLE</sequence>
<dbReference type="InterPro" id="IPR035584">
    <property type="entry name" value="PurF_N"/>
</dbReference>
<accession>A0ABU3Z6K1</accession>
<dbReference type="Gene3D" id="3.60.20.10">
    <property type="entry name" value="Glutamine Phosphoribosylpyrophosphate, subunit 1, domain 1"/>
    <property type="match status" value="1"/>
</dbReference>
<feature type="binding site" evidence="7">
    <location>
        <position position="359"/>
    </location>
    <ligand>
        <name>Mg(2+)</name>
        <dbReference type="ChEBI" id="CHEBI:18420"/>
    </ligand>
</feature>
<keyword evidence="7" id="KW-0411">Iron-sulfur</keyword>
<keyword evidence="7" id="KW-0460">Magnesium</keyword>
<comment type="cofactor">
    <cofactor evidence="7">
        <name>[4Fe-4S] cluster</name>
        <dbReference type="ChEBI" id="CHEBI:49883"/>
    </cofactor>
    <text evidence="7">Binds 1 [4Fe-4S] cluster per subunit.</text>
</comment>
<feature type="binding site" evidence="7">
    <location>
        <position position="358"/>
    </location>
    <ligand>
        <name>Mg(2+)</name>
        <dbReference type="ChEBI" id="CHEBI:18420"/>
    </ligand>
</feature>
<protein>
    <recommendedName>
        <fullName evidence="7">Amidophosphoribosyltransferase</fullName>
        <shortName evidence="7">ATase</shortName>
        <ecNumber evidence="7">2.4.2.14</ecNumber>
    </recommendedName>
    <alternativeName>
        <fullName evidence="7">Glutamine phosphoribosylpyrophosphate amidotransferase</fullName>
        <shortName evidence="7">GPATase</shortName>
    </alternativeName>
</protein>
<dbReference type="PANTHER" id="PTHR11907">
    <property type="entry name" value="AMIDOPHOSPHORIBOSYLTRANSFERASE"/>
    <property type="match status" value="1"/>
</dbReference>
<feature type="binding site" evidence="7">
    <location>
        <position position="249"/>
    </location>
    <ligand>
        <name>[4Fe-4S] cluster</name>
        <dbReference type="ChEBI" id="CHEBI:49883"/>
    </ligand>
</feature>
<feature type="binding site" evidence="7">
    <location>
        <position position="296"/>
    </location>
    <ligand>
        <name>Mg(2+)</name>
        <dbReference type="ChEBI" id="CHEBI:18420"/>
    </ligand>
</feature>
<dbReference type="RefSeq" id="WP_317329215.1">
    <property type="nucleotide sequence ID" value="NZ_JAWJZA010000009.1"/>
</dbReference>
<dbReference type="InterPro" id="IPR005854">
    <property type="entry name" value="PurF"/>
</dbReference>
<dbReference type="InterPro" id="IPR000836">
    <property type="entry name" value="PRTase_dom"/>
</dbReference>
<comment type="similarity">
    <text evidence="2 7 8">In the C-terminal section; belongs to the purine/pyrimidine phosphoribosyltransferase family.</text>
</comment>
<dbReference type="Pfam" id="PF13522">
    <property type="entry name" value="GATase_6"/>
    <property type="match status" value="1"/>
</dbReference>
<dbReference type="InterPro" id="IPR029057">
    <property type="entry name" value="PRTase-like"/>
</dbReference>
<dbReference type="EC" id="2.4.2.14" evidence="7"/>
<comment type="cofactor">
    <cofactor evidence="7">
        <name>Mg(2+)</name>
        <dbReference type="ChEBI" id="CHEBI:18420"/>
    </cofactor>
    <text evidence="7">Binds 1 Mg(2+) ion per subunit.</text>
</comment>
<dbReference type="Pfam" id="PF00156">
    <property type="entry name" value="Pribosyltran"/>
    <property type="match status" value="1"/>
</dbReference>
<keyword evidence="6 7" id="KW-0315">Glutamine amidotransferase</keyword>
<dbReference type="SUPFAM" id="SSF56235">
    <property type="entry name" value="N-terminal nucleophile aminohydrolases (Ntn hydrolases)"/>
    <property type="match status" value="1"/>
</dbReference>
<feature type="active site" description="Nucleophile" evidence="7">
    <location>
        <position position="14"/>
    </location>
</feature>
<dbReference type="EMBL" id="JAWJZB010000001">
    <property type="protein sequence ID" value="MDV5087347.1"/>
    <property type="molecule type" value="Genomic_DNA"/>
</dbReference>
<comment type="catalytic activity">
    <reaction evidence="7 8">
        <text>5-phospho-beta-D-ribosylamine + L-glutamate + diphosphate = 5-phospho-alpha-D-ribose 1-diphosphate + L-glutamine + H2O</text>
        <dbReference type="Rhea" id="RHEA:14905"/>
        <dbReference type="ChEBI" id="CHEBI:15377"/>
        <dbReference type="ChEBI" id="CHEBI:29985"/>
        <dbReference type="ChEBI" id="CHEBI:33019"/>
        <dbReference type="ChEBI" id="CHEBI:58017"/>
        <dbReference type="ChEBI" id="CHEBI:58359"/>
        <dbReference type="ChEBI" id="CHEBI:58681"/>
        <dbReference type="EC" id="2.4.2.14"/>
    </reaction>
</comment>
<evidence type="ECO:0000256" key="2">
    <source>
        <dbReference type="ARBA" id="ARBA00010138"/>
    </source>
</evidence>
<organism evidence="10 11">
    <name type="scientific">Veillonella absiana</name>
    <dbReference type="NCBI Taxonomy" id="3079305"/>
    <lineage>
        <taxon>Bacteria</taxon>
        <taxon>Bacillati</taxon>
        <taxon>Bacillota</taxon>
        <taxon>Negativicutes</taxon>
        <taxon>Veillonellales</taxon>
        <taxon>Veillonellaceae</taxon>
        <taxon>Veillonella</taxon>
    </lineage>
</organism>
<dbReference type="CDD" id="cd00715">
    <property type="entry name" value="GPATase_N"/>
    <property type="match status" value="1"/>
</dbReference>
<feature type="binding site" evidence="7">
    <location>
        <position position="447"/>
    </location>
    <ligand>
        <name>[4Fe-4S] cluster</name>
        <dbReference type="ChEBI" id="CHEBI:49883"/>
    </ligand>
</feature>
<name>A0ABU3Z6K1_9FIRM</name>
<dbReference type="InterPro" id="IPR017932">
    <property type="entry name" value="GATase_2_dom"/>
</dbReference>
<keyword evidence="3 7" id="KW-0328">Glycosyltransferase</keyword>
<keyword evidence="7" id="KW-0408">Iron</keyword>
<evidence type="ECO:0000256" key="8">
    <source>
        <dbReference type="PIRNR" id="PIRNR000485"/>
    </source>
</evidence>
<keyword evidence="7" id="KW-0004">4Fe-4S</keyword>
<gene>
    <name evidence="7 10" type="primary">purF</name>
    <name evidence="10" type="ORF">RVY80_00555</name>
</gene>
<dbReference type="GO" id="GO:0004044">
    <property type="term" value="F:amidophosphoribosyltransferase activity"/>
    <property type="evidence" value="ECO:0007669"/>
    <property type="project" value="UniProtKB-EC"/>
</dbReference>
<comment type="caution">
    <text evidence="10">The sequence shown here is derived from an EMBL/GenBank/DDBJ whole genome shotgun (WGS) entry which is preliminary data.</text>
</comment>
<evidence type="ECO:0000256" key="5">
    <source>
        <dbReference type="ARBA" id="ARBA00022755"/>
    </source>
</evidence>
<dbReference type="PROSITE" id="PS51278">
    <property type="entry name" value="GATASE_TYPE_2"/>
    <property type="match status" value="1"/>
</dbReference>
<dbReference type="PIRSF" id="PIRSF000485">
    <property type="entry name" value="Amd_phspho_trans"/>
    <property type="match status" value="1"/>
</dbReference>
<keyword evidence="7" id="KW-0479">Metal-binding</keyword>
<evidence type="ECO:0000256" key="3">
    <source>
        <dbReference type="ARBA" id="ARBA00022676"/>
    </source>
</evidence>
<reference evidence="10 11" key="1">
    <citation type="submission" date="2023-10" db="EMBL/GenBank/DDBJ databases">
        <title>Veillonella sp. nov., isolated from a pig farm feces dump.</title>
        <authorList>
            <person name="Chang Y.-H."/>
        </authorList>
    </citation>
    <scope>NUCLEOTIDE SEQUENCE [LARGE SCALE GENOMIC DNA]</scope>
    <source>
        <strain evidence="10 11">YH-vei2233</strain>
    </source>
</reference>
<keyword evidence="5 7" id="KW-0658">Purine biosynthesis</keyword>
<evidence type="ECO:0000256" key="7">
    <source>
        <dbReference type="HAMAP-Rule" id="MF_01931"/>
    </source>
</evidence>
<dbReference type="Proteomes" id="UP001272515">
    <property type="component" value="Unassembled WGS sequence"/>
</dbReference>
<comment type="pathway">
    <text evidence="1 7 8">Purine metabolism; IMP biosynthesis via de novo pathway; N(1)-(5-phospho-D-ribosyl)glycinamide from 5-phospho-alpha-D-ribose 1-diphosphate: step 1/2.</text>
</comment>
<dbReference type="NCBIfam" id="TIGR01134">
    <property type="entry name" value="purF"/>
    <property type="match status" value="1"/>
</dbReference>
<evidence type="ECO:0000256" key="4">
    <source>
        <dbReference type="ARBA" id="ARBA00022679"/>
    </source>
</evidence>
<dbReference type="Gene3D" id="3.40.50.2020">
    <property type="match status" value="1"/>
</dbReference>
<dbReference type="InterPro" id="IPR029055">
    <property type="entry name" value="Ntn_hydrolases_N"/>
</dbReference>
<evidence type="ECO:0000256" key="1">
    <source>
        <dbReference type="ARBA" id="ARBA00005209"/>
    </source>
</evidence>
<feature type="binding site" evidence="7">
    <location>
        <position position="450"/>
    </location>
    <ligand>
        <name>[4Fe-4S] cluster</name>
        <dbReference type="ChEBI" id="CHEBI:49883"/>
    </ligand>
</feature>